<evidence type="ECO:0000313" key="2">
    <source>
        <dbReference type="EMBL" id="BAN66090.1"/>
    </source>
</evidence>
<keyword evidence="1" id="KW-0812">Transmembrane</keyword>
<feature type="transmembrane region" description="Helical" evidence="1">
    <location>
        <begin position="142"/>
        <end position="162"/>
    </location>
</feature>
<feature type="transmembrane region" description="Helical" evidence="1">
    <location>
        <begin position="50"/>
        <end position="69"/>
    </location>
</feature>
<organism evidence="2">
    <name type="scientific">Babesia bovis</name>
    <dbReference type="NCBI Taxonomy" id="5865"/>
    <lineage>
        <taxon>Eukaryota</taxon>
        <taxon>Sar</taxon>
        <taxon>Alveolata</taxon>
        <taxon>Apicomplexa</taxon>
        <taxon>Aconoidasida</taxon>
        <taxon>Piroplasmida</taxon>
        <taxon>Babesiidae</taxon>
        <taxon>Babesia</taxon>
    </lineage>
</organism>
<dbReference type="VEuPathDB" id="PiroplasmaDB:BBOV_III001530"/>
<sequence length="312" mass="35969">MDNVRVELHDLDLELKCSLFGVCCVVTLLAFCYVILRLSTSPVRMPWNEFSVILLSCAQLLCGIVFYFGSQHPFLQIVKKAIKVIQAEIISWSCIRILLESKRQRATRTRVIFHLVTFMIGAVLLYSFIYVTDTSVLFNARIGIFMSAMWCIMSMSVTYVAYKIRKKLDVSKLVLSEAVQSVETAQSVPGRLENLDPETGDLVESYSETKYQQLLMLVVVEAVTATGTLIWDLVMYYSIQQSVMDKSLELHLPILKEVLYILSNTMLILIPNWTVFYVLYWVQRHNYTRVSSKWDVNMNTMSFSEPDRRPFV</sequence>
<proteinExistence type="evidence at transcript level"/>
<feature type="transmembrane region" description="Helical" evidence="1">
    <location>
        <begin position="214"/>
        <end position="239"/>
    </location>
</feature>
<dbReference type="AlphaFoldDB" id="S6CAR4"/>
<keyword evidence="1" id="KW-1133">Transmembrane helix</keyword>
<gene>
    <name evidence="2" type="primary">BBOV_III001530</name>
</gene>
<accession>S6CAR4</accession>
<feature type="transmembrane region" description="Helical" evidence="1">
    <location>
        <begin position="259"/>
        <end position="282"/>
    </location>
</feature>
<keyword evidence="1" id="KW-0472">Membrane</keyword>
<dbReference type="EMBL" id="AK442296">
    <property type="protein sequence ID" value="BAN66090.1"/>
    <property type="molecule type" value="mRNA"/>
</dbReference>
<feature type="transmembrane region" description="Helical" evidence="1">
    <location>
        <begin position="111"/>
        <end position="130"/>
    </location>
</feature>
<reference evidence="2" key="1">
    <citation type="journal article" date="2014" name="BMC Genomics">
        <title>The Babesia bovis gene and promoter model: an update from full-length EST analysis.</title>
        <authorList>
            <person name="Yamagishi J."/>
            <person name="Wakaguri H."/>
            <person name="Yokoyama N."/>
            <person name="Yamashita R."/>
            <person name="Suzuki Y."/>
            <person name="Xuan X."/>
            <person name="Igarashi I."/>
        </authorList>
    </citation>
    <scope>NUCLEOTIDE SEQUENCE</scope>
    <source>
        <strain evidence="2">Texas</strain>
    </source>
</reference>
<feature type="transmembrane region" description="Helical" evidence="1">
    <location>
        <begin position="18"/>
        <end position="38"/>
    </location>
</feature>
<name>S6CAR4_BABBO</name>
<protein>
    <submittedName>
        <fullName evidence="2">Uncharacterized protein</fullName>
    </submittedName>
</protein>
<evidence type="ECO:0000256" key="1">
    <source>
        <dbReference type="SAM" id="Phobius"/>
    </source>
</evidence>